<dbReference type="EMBL" id="BAABME010000604">
    <property type="protein sequence ID" value="GAA0144104.1"/>
    <property type="molecule type" value="Genomic_DNA"/>
</dbReference>
<proteinExistence type="predicted"/>
<protein>
    <recommendedName>
        <fullName evidence="4">Viral late gene transcription factor 3 zinc ribbon domain-containing protein</fullName>
    </recommendedName>
</protein>
<dbReference type="PANTHER" id="PTHR36809">
    <property type="entry name" value="TRANSMEMBRANE PROTEIN"/>
    <property type="match status" value="1"/>
</dbReference>
<evidence type="ECO:0000256" key="1">
    <source>
        <dbReference type="SAM" id="MobiDB-lite"/>
    </source>
</evidence>
<feature type="region of interest" description="Disordered" evidence="1">
    <location>
        <begin position="25"/>
        <end position="51"/>
    </location>
</feature>
<evidence type="ECO:0008006" key="4">
    <source>
        <dbReference type="Google" id="ProtNLM"/>
    </source>
</evidence>
<feature type="compositionally biased region" description="Basic residues" evidence="1">
    <location>
        <begin position="38"/>
        <end position="51"/>
    </location>
</feature>
<dbReference type="Proteomes" id="UP001454036">
    <property type="component" value="Unassembled WGS sequence"/>
</dbReference>
<sequence>MEALSTISPANLNCQFKKILSGNQSRPFRTNSSSISLVRKHHPTSRTRHSTSRISAVSDVPTVISDPAQVEITWEIVLGTLAGVTPFVVAGIEFSKRIVKQRECKACGGSGLVLRDDKYYFRCPRCGMPLFFVLQLFPSACLI</sequence>
<feature type="compositionally biased region" description="Polar residues" evidence="1">
    <location>
        <begin position="25"/>
        <end position="36"/>
    </location>
</feature>
<comment type="caution">
    <text evidence="2">The sequence shown here is derived from an EMBL/GenBank/DDBJ whole genome shotgun (WGS) entry which is preliminary data.</text>
</comment>
<evidence type="ECO:0000313" key="3">
    <source>
        <dbReference type="Proteomes" id="UP001454036"/>
    </source>
</evidence>
<reference evidence="2 3" key="1">
    <citation type="submission" date="2024-01" db="EMBL/GenBank/DDBJ databases">
        <title>The complete chloroplast genome sequence of Lithospermum erythrorhizon: insights into the phylogenetic relationship among Boraginaceae species and the maternal lineages of purple gromwells.</title>
        <authorList>
            <person name="Okada T."/>
            <person name="Watanabe K."/>
        </authorList>
    </citation>
    <scope>NUCLEOTIDE SEQUENCE [LARGE SCALE GENOMIC DNA]</scope>
</reference>
<organism evidence="2 3">
    <name type="scientific">Lithospermum erythrorhizon</name>
    <name type="common">Purple gromwell</name>
    <name type="synonym">Lithospermum officinale var. erythrorhizon</name>
    <dbReference type="NCBI Taxonomy" id="34254"/>
    <lineage>
        <taxon>Eukaryota</taxon>
        <taxon>Viridiplantae</taxon>
        <taxon>Streptophyta</taxon>
        <taxon>Embryophyta</taxon>
        <taxon>Tracheophyta</taxon>
        <taxon>Spermatophyta</taxon>
        <taxon>Magnoliopsida</taxon>
        <taxon>eudicotyledons</taxon>
        <taxon>Gunneridae</taxon>
        <taxon>Pentapetalae</taxon>
        <taxon>asterids</taxon>
        <taxon>lamiids</taxon>
        <taxon>Boraginales</taxon>
        <taxon>Boraginaceae</taxon>
        <taxon>Boraginoideae</taxon>
        <taxon>Lithospermeae</taxon>
        <taxon>Lithospermum</taxon>
    </lineage>
</organism>
<name>A0AAV3NXF4_LITER</name>
<dbReference type="AlphaFoldDB" id="A0AAV3NXF4"/>
<dbReference type="PANTHER" id="PTHR36809:SF1">
    <property type="entry name" value="TRANSMEMBRANE PROTEIN"/>
    <property type="match status" value="1"/>
</dbReference>
<evidence type="ECO:0000313" key="2">
    <source>
        <dbReference type="EMBL" id="GAA0144104.1"/>
    </source>
</evidence>
<gene>
    <name evidence="2" type="ORF">LIER_04632</name>
</gene>
<keyword evidence="3" id="KW-1185">Reference proteome</keyword>
<accession>A0AAV3NXF4</accession>